<protein>
    <recommendedName>
        <fullName evidence="2">Diadenosine tetraphosphatase</fullName>
    </recommendedName>
</protein>
<comment type="caution">
    <text evidence="1">The sequence shown here is derived from an EMBL/GenBank/DDBJ whole genome shotgun (WGS) entry which is preliminary data.</text>
</comment>
<dbReference type="Gene3D" id="3.60.21.10">
    <property type="match status" value="1"/>
</dbReference>
<dbReference type="SUPFAM" id="SSF56300">
    <property type="entry name" value="Metallo-dependent phosphatases"/>
    <property type="match status" value="1"/>
</dbReference>
<dbReference type="PANTHER" id="PTHR40942">
    <property type="match status" value="1"/>
</dbReference>
<dbReference type="AlphaFoldDB" id="A0A0F9SZA0"/>
<gene>
    <name evidence="1" type="ORF">LCGC14_0715830</name>
</gene>
<feature type="non-terminal residue" evidence="1">
    <location>
        <position position="1"/>
    </location>
</feature>
<evidence type="ECO:0000313" key="1">
    <source>
        <dbReference type="EMBL" id="KKN42191.1"/>
    </source>
</evidence>
<accession>A0A0F9SZA0</accession>
<organism evidence="1">
    <name type="scientific">marine sediment metagenome</name>
    <dbReference type="NCBI Taxonomy" id="412755"/>
    <lineage>
        <taxon>unclassified sequences</taxon>
        <taxon>metagenomes</taxon>
        <taxon>ecological metagenomes</taxon>
    </lineage>
</organism>
<evidence type="ECO:0008006" key="2">
    <source>
        <dbReference type="Google" id="ProtNLM"/>
    </source>
</evidence>
<reference evidence="1" key="1">
    <citation type="journal article" date="2015" name="Nature">
        <title>Complex archaea that bridge the gap between prokaryotes and eukaryotes.</title>
        <authorList>
            <person name="Spang A."/>
            <person name="Saw J.H."/>
            <person name="Jorgensen S.L."/>
            <person name="Zaremba-Niedzwiedzka K."/>
            <person name="Martijn J."/>
            <person name="Lind A.E."/>
            <person name="van Eijk R."/>
            <person name="Schleper C."/>
            <person name="Guy L."/>
            <person name="Ettema T.J."/>
        </authorList>
    </citation>
    <scope>NUCLEOTIDE SEQUENCE</scope>
</reference>
<dbReference type="InterPro" id="IPR029052">
    <property type="entry name" value="Metallo-depent_PP-like"/>
</dbReference>
<dbReference type="EMBL" id="LAZR01001598">
    <property type="protein sequence ID" value="KKN42191.1"/>
    <property type="molecule type" value="Genomic_DNA"/>
</dbReference>
<proteinExistence type="predicted"/>
<sequence length="150" mass="17252">LNPDWSIENALKHAQFAQSCYQSNNAKAFFEHMYQPHPTTWSSELDDFEKFRYIVNYFTRMRFLTSDNKLELNAKGAVTDSQTLTPWFNHPKIAKTKHNIIFGHWAALEGKTGNPKVHALDTGCVWGNTMTLMELSTKKIILEKSLLSSK</sequence>
<dbReference type="PANTHER" id="PTHR40942:SF4">
    <property type="entry name" value="CYTOCHROME C5"/>
    <property type="match status" value="1"/>
</dbReference>
<name>A0A0F9SZA0_9ZZZZ</name>